<dbReference type="InterPro" id="IPR015943">
    <property type="entry name" value="WD40/YVTN_repeat-like_dom_sf"/>
</dbReference>
<evidence type="ECO:0000313" key="2">
    <source>
        <dbReference type="EMBL" id="MBT9281589.1"/>
    </source>
</evidence>
<dbReference type="AlphaFoldDB" id="A0A947GAY1"/>
<feature type="transmembrane region" description="Helical" evidence="1">
    <location>
        <begin position="6"/>
        <end position="26"/>
    </location>
</feature>
<protein>
    <submittedName>
        <fullName evidence="2">Uncharacterized protein</fullName>
    </submittedName>
</protein>
<dbReference type="InterPro" id="IPR054817">
    <property type="entry name" value="Glycosyl_F510_1955-like"/>
</dbReference>
<dbReference type="Proteomes" id="UP000748108">
    <property type="component" value="Unassembled WGS sequence"/>
</dbReference>
<dbReference type="Pfam" id="PF15899">
    <property type="entry name" value="BNR_6"/>
    <property type="match status" value="1"/>
</dbReference>
<keyword evidence="1" id="KW-1133">Transmembrane helix</keyword>
<dbReference type="EMBL" id="JAHHQF010000039">
    <property type="protein sequence ID" value="MBT9281589.1"/>
    <property type="molecule type" value="Genomic_DNA"/>
</dbReference>
<evidence type="ECO:0000313" key="3">
    <source>
        <dbReference type="Proteomes" id="UP000748108"/>
    </source>
</evidence>
<comment type="caution">
    <text evidence="2">The sequence shown here is derived from an EMBL/GenBank/DDBJ whole genome shotgun (WGS) entry which is preliminary data.</text>
</comment>
<keyword evidence="1" id="KW-0472">Membrane</keyword>
<name>A0A947GAY1_HYDSH</name>
<accession>A0A947GAY1</accession>
<proteinExistence type="predicted"/>
<keyword evidence="1" id="KW-0812">Transmembrane</keyword>
<dbReference type="CDD" id="cd15482">
    <property type="entry name" value="Sialidase_non-viral"/>
    <property type="match status" value="1"/>
</dbReference>
<gene>
    <name evidence="2" type="ORF">KM312_02825</name>
</gene>
<dbReference type="InterPro" id="IPR002860">
    <property type="entry name" value="BNR_rpt"/>
</dbReference>
<dbReference type="SUPFAM" id="SSF110296">
    <property type="entry name" value="Oligoxyloglucan reducing end-specific cellobiohydrolase"/>
    <property type="match status" value="1"/>
</dbReference>
<evidence type="ECO:0000256" key="1">
    <source>
        <dbReference type="SAM" id="Phobius"/>
    </source>
</evidence>
<dbReference type="NCBIfam" id="NF045728">
    <property type="entry name" value="glycosyl_F510_1955"/>
    <property type="match status" value="1"/>
</dbReference>
<dbReference type="Gene3D" id="2.130.10.10">
    <property type="entry name" value="YVTN repeat-like/Quinoprotein amine dehydrogenase"/>
    <property type="match status" value="1"/>
</dbReference>
<reference evidence="2" key="1">
    <citation type="journal article" date="2021" name="Microbiology">
        <title>Metagenomic Analysis of the Microbial Community in the Underground Coal Fire Area (Kemerovo Region, Russia) Revealed Predominance of Thermophilic Members of the Phyla Deinococcus-thermus, Aquificae, and Firmicutes.</title>
        <authorList>
            <person name="Kadnikov V."/>
            <person name="Mardanov A.V."/>
            <person name="Beletsky A.V."/>
            <person name="Karnachuk O.V."/>
            <person name="Ravin N.V."/>
        </authorList>
    </citation>
    <scope>NUCLEOTIDE SEQUENCE</scope>
    <source>
        <strain evidence="2">RBS10-49</strain>
    </source>
</reference>
<organism evidence="2 3">
    <name type="scientific">Hydrogenibacillus schlegelii</name>
    <name type="common">Bacillus schlegelii</name>
    <dbReference type="NCBI Taxonomy" id="1484"/>
    <lineage>
        <taxon>Bacteria</taxon>
        <taxon>Bacillati</taxon>
        <taxon>Bacillota</taxon>
        <taxon>Bacilli</taxon>
        <taxon>Bacillales</taxon>
        <taxon>Bacillales Family X. Incertae Sedis</taxon>
        <taxon>Hydrogenibacillus</taxon>
    </lineage>
</organism>
<sequence length="310" mass="33407">MRRRTIVTGAIGGFVLLVFVAAGLLLPNGMRREAVSELAVSHIHGMGMTPEGRLVLAAHSGLRVFDGKRWSIPEGERHDYMGFSLVEGGFYASGHPAPGSTLRNPLGLVFSSDLGRNVDLLALYGESDLHVMAAGYRSQVIYAWIGPEDAGGTFAEAGLYVSSDRGKTWTKRESDGLFGPVYWLAVHPDDGQTVAVLGEGGVFLSHDAGKTFERLDTEAPVTALSFTADGRLRLAVADRPPRIDEIEGPSGRLKPLDIPSLPLETGPILGLASDPVNATTIAVATHERDVWWLENGAQTWRRIMKEGIPQ</sequence>